<dbReference type="SUPFAM" id="SSF53098">
    <property type="entry name" value="Ribonuclease H-like"/>
    <property type="match status" value="1"/>
</dbReference>
<feature type="compositionally biased region" description="Low complexity" evidence="2">
    <location>
        <begin position="7"/>
        <end position="21"/>
    </location>
</feature>
<feature type="region of interest" description="Disordered" evidence="2">
    <location>
        <begin position="1382"/>
        <end position="1403"/>
    </location>
</feature>
<evidence type="ECO:0000256" key="1">
    <source>
        <dbReference type="SAM" id="Coils"/>
    </source>
</evidence>
<feature type="region of interest" description="Disordered" evidence="2">
    <location>
        <begin position="1"/>
        <end position="21"/>
    </location>
</feature>
<dbReference type="CDD" id="cd01644">
    <property type="entry name" value="RT_pepA17"/>
    <property type="match status" value="1"/>
</dbReference>
<feature type="coiled-coil region" evidence="1">
    <location>
        <begin position="24"/>
        <end position="73"/>
    </location>
</feature>
<proteinExistence type="predicted"/>
<dbReference type="SUPFAM" id="SSF56672">
    <property type="entry name" value="DNA/RNA polymerases"/>
    <property type="match status" value="1"/>
</dbReference>
<dbReference type="InterPro" id="IPR036397">
    <property type="entry name" value="RNaseH_sf"/>
</dbReference>
<dbReference type="InterPro" id="IPR040676">
    <property type="entry name" value="DUF5641"/>
</dbReference>
<evidence type="ECO:0000259" key="3">
    <source>
        <dbReference type="PROSITE" id="PS50994"/>
    </source>
</evidence>
<sequence length="1903" mass="215599">MSHRSYRSLSQRSLSSSSSMGSILRQMEAKLQAHRIMVEHLDEELELEAKLRRFRAQKELRIAECELSVLKEQHELGSSMSSRSRTEEYLELLPKYEQERKMHETSFREKAQANPPTIDKTQSEINQTATVLTPSCAPNDCGLVDPQLSPFQQNENIRAATVVTPSRPIDPCNSLEPKLIPIPDEELKDHGLGSQLDPTVQPFTPRDHGIPQQCQIIDVFMKHLVKRDLILSRLSKFDDNPMMYVSWKAGFQNIMMELGATDTEQLELLCEKLGPTSSMQAKTIKACNANSPKIAIEKIWERLDRRFGAAEQVEAYILKKIKEFPEITADCFHLLYDLADLASEIASLKVQPQYRVLFSYFDSKRGVNELIEKLPWNLKDKWTSEATRYKQSSGAMYPPFPIFLKFLENMAEMKNDPAFQFEKRVVKKQPTLPSQQPKQAISKLPANKTTPWTMVAARKTETIPSSTKADACPLHKNSLHSLNDCKHFRQMSVGERKKIILTNGICFKCCSGEKHQAKNCRAEVKCNVCCASSHPTALHDESTGEQKSRVTATKPKEGDLHEGEKRPTISSACTKVHGTSKSCAKIIPVRVSTIEEPHKSMLAYAIIDDQSNRSLGTSSLFNYFQDSSSDVPYTLVSCTGAVTATGRFGTGYTVESLDGTCKLNLPELVECNDLPSNRDEIPSRQVAEQCPHLAHIASEIPEIIESANIELLIGRDLTSAHIVNQQIVGNGDDPFAQRLSLGWVIVGQVCLGGVHIPEVRTFKTYVLKNGRPSMFEPCDNQFFIHDTHDLFQRTDHDEKIGLSVEDREFLELMNTSFERDDSGHWVAPLPFKRNHQPLPNNKTQALQRARSFDKNLRHNPDKFEHVKEFMLKLFDRGHAEKAPELKDDKERWYLPMFGVYHPKKPGSIRVVFDSSARFEDTSLNDRLLKGPDLSNTLQGVLMRFRLEAYAVMADVEQMFHNFRVRIDHRDYLRFLWHPNHDLSTPLEEYRMTVHVFGNSPSPSIATFGLRKSVSSADPDVKHFVSHNFYVDDGLMSFSSVSEAVDLIKRTQHALYNGGRLRLHKIAANSTEILRQFPKEDLSKDLANTNILQDELPEQRSLGIVWNTQRDTFTFKVNKEPKPFTRRGVLSVINSLFDPIGFTAPVTLTGKVLLRDAMSTKCDWDEPLPNSLQLEWEEWVNSLHALENVSIPRMYCSLSVEKASHLEIHVFSDASKEAVAAVAFLRVFHGESNELGFLLGKAKVAPTHGHTIPRLELCASVLAIEIAEIIREQLQVPKDIFTFYTDSQVVLGYISNEVKRFHVYVSNRVSRIRSFCGPESWRYVASEQNPADVATRGCSARDLPLSSWLKGPDFLRNGGEVPDQAPTYDLVNPETDKEVRKQVNCSKTSILSQEPKPEPPEKTSTWCERFKRFSTWKSLVRAIAYLKGYLHRVRSRKLTSAALKEDAEFFIIKEAQRARYLSEILAIKGEKQPPPNSPLITLNPILAGNDILRVGGRVKHMREPQLTTQPIIIPKDHHVATLLVSHFHAEVHHQGRHMTEGAIRAAGFWIIGVRRLVNSLIGSCVNCKKLRGSLGWTKMADLPPERIEPGPPFSFVGLDTFGPWPVVMRKTTRGVKTTSKYWAILFTCLVSRAVHIELVGDMTSESFINALRRFMAVRGPVNQFCSDRGTNFIGAMKELGIQASFDESGAVHDYLKKRGCSWVFNPPYAHHFGGAWERLIGSCRRILDAMLLENRSKDLSFDVLSTFMSEVSAIMNSRPLLPVSSDPEEPSILSPSMILTQKDPCFVTSGNVTGFGSKDAIRSQWKLVQRLADDFWQRWKLEYIHCLQTRKKWQSPGVTFKVNDFVLVKDDSALRTAWPVGIVEEVYPSTDDFVRKVKVTVIREDTRVSYIRPITELVHLVDCE</sequence>
<name>A0A8B8DV05_CRAVI</name>
<evidence type="ECO:0000256" key="2">
    <source>
        <dbReference type="SAM" id="MobiDB-lite"/>
    </source>
</evidence>
<dbReference type="GeneID" id="111129558"/>
<dbReference type="KEGG" id="cvn:111129558"/>
<evidence type="ECO:0000313" key="5">
    <source>
        <dbReference type="RefSeq" id="XP_022331720.1"/>
    </source>
</evidence>
<keyword evidence="1" id="KW-0175">Coiled coil</keyword>
<evidence type="ECO:0000313" key="4">
    <source>
        <dbReference type="Proteomes" id="UP000694844"/>
    </source>
</evidence>
<feature type="compositionally biased region" description="Polar residues" evidence="2">
    <location>
        <begin position="1382"/>
        <end position="1391"/>
    </location>
</feature>
<dbReference type="Proteomes" id="UP000694844">
    <property type="component" value="Chromosome 4"/>
</dbReference>
<organism evidence="4 5">
    <name type="scientific">Crassostrea virginica</name>
    <name type="common">Eastern oyster</name>
    <dbReference type="NCBI Taxonomy" id="6565"/>
    <lineage>
        <taxon>Eukaryota</taxon>
        <taxon>Metazoa</taxon>
        <taxon>Spiralia</taxon>
        <taxon>Lophotrochozoa</taxon>
        <taxon>Mollusca</taxon>
        <taxon>Bivalvia</taxon>
        <taxon>Autobranchia</taxon>
        <taxon>Pteriomorphia</taxon>
        <taxon>Ostreida</taxon>
        <taxon>Ostreoidea</taxon>
        <taxon>Ostreidae</taxon>
        <taxon>Crassostrea</taxon>
    </lineage>
</organism>
<dbReference type="Pfam" id="PF05380">
    <property type="entry name" value="Peptidase_A17"/>
    <property type="match status" value="1"/>
</dbReference>
<feature type="region of interest" description="Disordered" evidence="2">
    <location>
        <begin position="538"/>
        <end position="565"/>
    </location>
</feature>
<dbReference type="GO" id="GO:0003676">
    <property type="term" value="F:nucleic acid binding"/>
    <property type="evidence" value="ECO:0007669"/>
    <property type="project" value="InterPro"/>
</dbReference>
<keyword evidence="4" id="KW-1185">Reference proteome</keyword>
<dbReference type="Gene3D" id="3.30.420.10">
    <property type="entry name" value="Ribonuclease H-like superfamily/Ribonuclease H"/>
    <property type="match status" value="1"/>
</dbReference>
<dbReference type="InterPro" id="IPR043502">
    <property type="entry name" value="DNA/RNA_pol_sf"/>
</dbReference>
<dbReference type="InterPro" id="IPR012337">
    <property type="entry name" value="RNaseH-like_sf"/>
</dbReference>
<gene>
    <name evidence="5" type="primary">LOC111129558</name>
</gene>
<protein>
    <submittedName>
        <fullName evidence="5">Uncharacterized protein LOC111129558</fullName>
    </submittedName>
</protein>
<accession>A0A8B8DV05</accession>
<dbReference type="InterPro" id="IPR001584">
    <property type="entry name" value="Integrase_cat-core"/>
</dbReference>
<dbReference type="PANTHER" id="PTHR47331:SF6">
    <property type="entry name" value="DOUBLECORTIN DOMAIN-CONTAINING PROTEIN"/>
    <property type="match status" value="1"/>
</dbReference>
<dbReference type="Pfam" id="PF18701">
    <property type="entry name" value="DUF5641"/>
    <property type="match status" value="1"/>
</dbReference>
<feature type="domain" description="Integrase catalytic" evidence="3">
    <location>
        <begin position="1586"/>
        <end position="1782"/>
    </location>
</feature>
<dbReference type="PANTHER" id="PTHR47331">
    <property type="entry name" value="PHD-TYPE DOMAIN-CONTAINING PROTEIN"/>
    <property type="match status" value="1"/>
</dbReference>
<dbReference type="RefSeq" id="XP_022331720.1">
    <property type="nucleotide sequence ID" value="XM_022476012.1"/>
</dbReference>
<dbReference type="GO" id="GO:0015074">
    <property type="term" value="P:DNA integration"/>
    <property type="evidence" value="ECO:0007669"/>
    <property type="project" value="InterPro"/>
</dbReference>
<reference evidence="5" key="1">
    <citation type="submission" date="2025-08" db="UniProtKB">
        <authorList>
            <consortium name="RefSeq"/>
        </authorList>
    </citation>
    <scope>IDENTIFICATION</scope>
    <source>
        <tissue evidence="5">Whole sample</tissue>
    </source>
</reference>
<dbReference type="PROSITE" id="PS50994">
    <property type="entry name" value="INTEGRASE"/>
    <property type="match status" value="1"/>
</dbReference>
<dbReference type="OrthoDB" id="6092644at2759"/>
<dbReference type="InterPro" id="IPR008042">
    <property type="entry name" value="Retrotrans_Pao"/>
</dbReference>